<protein>
    <recommendedName>
        <fullName evidence="3">FH2 domain-containing protein</fullName>
    </recommendedName>
</protein>
<feature type="region of interest" description="Disordered" evidence="2">
    <location>
        <begin position="188"/>
        <end position="213"/>
    </location>
</feature>
<feature type="compositionally biased region" description="Polar residues" evidence="2">
    <location>
        <begin position="188"/>
        <end position="204"/>
    </location>
</feature>
<name>A0A8W7NZ49_ANOCL</name>
<feature type="region of interest" description="Disordered" evidence="2">
    <location>
        <begin position="252"/>
        <end position="293"/>
    </location>
</feature>
<dbReference type="PANTHER" id="PTHR45920:SF7">
    <property type="entry name" value="FORMIN-G"/>
    <property type="match status" value="1"/>
</dbReference>
<dbReference type="PANTHER" id="PTHR45920">
    <property type="entry name" value="FORMIN HOMOLOGY 2 DOMAIN CONTAINING, ISOFORM I"/>
    <property type="match status" value="1"/>
</dbReference>
<comment type="similarity">
    <text evidence="1">Belongs to the formin homology family. Cappuccino subfamily.</text>
</comment>
<feature type="region of interest" description="Disordered" evidence="2">
    <location>
        <begin position="49"/>
        <end position="173"/>
    </location>
</feature>
<evidence type="ECO:0000313" key="4">
    <source>
        <dbReference type="EnsemblMetazoa" id="ACOM022524-PA.1"/>
    </source>
</evidence>
<dbReference type="SMART" id="SM00498">
    <property type="entry name" value="FH2"/>
    <property type="match status" value="1"/>
</dbReference>
<feature type="compositionally biased region" description="Basic and acidic residues" evidence="2">
    <location>
        <begin position="62"/>
        <end position="74"/>
    </location>
</feature>
<proteinExistence type="inferred from homology"/>
<dbReference type="InterPro" id="IPR015425">
    <property type="entry name" value="FH2_Formin"/>
</dbReference>
<evidence type="ECO:0000256" key="1">
    <source>
        <dbReference type="ARBA" id="ARBA00005271"/>
    </source>
</evidence>
<dbReference type="GO" id="GO:0005856">
    <property type="term" value="C:cytoskeleton"/>
    <property type="evidence" value="ECO:0007669"/>
    <property type="project" value="TreeGrafter"/>
</dbReference>
<evidence type="ECO:0000256" key="2">
    <source>
        <dbReference type="SAM" id="MobiDB-lite"/>
    </source>
</evidence>
<organism evidence="4">
    <name type="scientific">Anopheles coluzzii</name>
    <name type="common">African malaria mosquito</name>
    <dbReference type="NCBI Taxonomy" id="1518534"/>
    <lineage>
        <taxon>Eukaryota</taxon>
        <taxon>Metazoa</taxon>
        <taxon>Ecdysozoa</taxon>
        <taxon>Arthropoda</taxon>
        <taxon>Hexapoda</taxon>
        <taxon>Insecta</taxon>
        <taxon>Pterygota</taxon>
        <taxon>Neoptera</taxon>
        <taxon>Endopterygota</taxon>
        <taxon>Diptera</taxon>
        <taxon>Nematocera</taxon>
        <taxon>Culicoidea</taxon>
        <taxon>Culicidae</taxon>
        <taxon>Anophelinae</taxon>
        <taxon>Anopheles</taxon>
    </lineage>
</organism>
<dbReference type="GO" id="GO:0005737">
    <property type="term" value="C:cytoplasm"/>
    <property type="evidence" value="ECO:0007669"/>
    <property type="project" value="TreeGrafter"/>
</dbReference>
<feature type="compositionally biased region" description="Polar residues" evidence="2">
    <location>
        <begin position="1"/>
        <end position="34"/>
    </location>
</feature>
<dbReference type="AlphaFoldDB" id="A0A8W7NZ49"/>
<feature type="compositionally biased region" description="Low complexity" evidence="2">
    <location>
        <begin position="128"/>
        <end position="138"/>
    </location>
</feature>
<dbReference type="Gene3D" id="1.20.58.2220">
    <property type="entry name" value="Formin, FH2 domain"/>
    <property type="match status" value="1"/>
</dbReference>
<accession>A0A8W7NZ49</accession>
<dbReference type="Pfam" id="PF02181">
    <property type="entry name" value="FH2"/>
    <property type="match status" value="1"/>
</dbReference>
<feature type="compositionally biased region" description="Polar residues" evidence="2">
    <location>
        <begin position="261"/>
        <end position="277"/>
    </location>
</feature>
<feature type="compositionally biased region" description="Basic and acidic residues" evidence="2">
    <location>
        <begin position="278"/>
        <end position="291"/>
    </location>
</feature>
<feature type="compositionally biased region" description="Basic and acidic residues" evidence="2">
    <location>
        <begin position="108"/>
        <end position="125"/>
    </location>
</feature>
<dbReference type="SUPFAM" id="SSF101447">
    <property type="entry name" value="Formin homology 2 domain (FH2 domain)"/>
    <property type="match status" value="1"/>
</dbReference>
<feature type="region of interest" description="Disordered" evidence="2">
    <location>
        <begin position="1"/>
        <end position="37"/>
    </location>
</feature>
<dbReference type="InterPro" id="IPR042201">
    <property type="entry name" value="FH2_Formin_sf"/>
</dbReference>
<dbReference type="PROSITE" id="PS51444">
    <property type="entry name" value="FH2"/>
    <property type="match status" value="1"/>
</dbReference>
<dbReference type="GO" id="GO:0030866">
    <property type="term" value="P:cortical actin cytoskeleton organization"/>
    <property type="evidence" value="ECO:0007669"/>
    <property type="project" value="TreeGrafter"/>
</dbReference>
<dbReference type="VEuPathDB" id="VectorBase:ACON2_041491"/>
<sequence length="640" mass="71630">MGNTQAQAGAQPNSATAEQQPAPRSSSKTPSLSKGRSFIKFGKRKQLLVEHDGHVLVGGRVGLEDDGIKPHTADTEEDGFSNILLDASAQLDRTNNSRREQNGSASEIAEKSADTNDRDEEKEFDYIQQQEPPTQPTQHNSRAASLRLRSKPVPATDNTYSDGCGGEVGQEPANPIIVTTDSWKRANSLNQTPAARESQPSSDSCGAALRRSKGSWSTTNLMYQWTHTEPPTPTPVTPGRLEPHVVWPHASATTAGPAKSANHQSASTNTENGSNHMDTSHDPSDDRKESDFQQLRRRIASCETINQLKRILQELFFSDSNLPTAADIMKHQSFSDNAMQLNSNYQKLLQDLLNDTDCTIYDKGNAELLNESECTVFDACSSTPSAKAKLRDNNHSFDGAPSHNLPLSPSFPTVTEGVSRKLKTVKQTCEFLVESEELKHLFSIILTLGNFMNGGNRTRGQADGFGLEILSKLKDVKSADTNTTLLHFIIRTYISQCRKSGIILQEIKLPIPDPGDLDKSVLVDYDDCRMQLTMLRSKTEECRRTADRVIKESTEDHLHPFKEIMEEFIEKATARIEKQFCKLDECCECFERTMRFYHFTPKTGTLEECKPEMFFELWLPFAHDFKSIFKKEMQHHLNEL</sequence>
<dbReference type="EnsemblMetazoa" id="ACOM022524-RA">
    <property type="protein sequence ID" value="ACOM022524-PA.1"/>
    <property type="gene ID" value="ACOM022524"/>
</dbReference>
<evidence type="ECO:0000259" key="3">
    <source>
        <dbReference type="PROSITE" id="PS51444"/>
    </source>
</evidence>
<dbReference type="GO" id="GO:0051015">
    <property type="term" value="F:actin filament binding"/>
    <property type="evidence" value="ECO:0007669"/>
    <property type="project" value="TreeGrafter"/>
</dbReference>
<feature type="domain" description="FH2" evidence="3">
    <location>
        <begin position="248"/>
        <end position="640"/>
    </location>
</feature>
<dbReference type="Proteomes" id="UP000075882">
    <property type="component" value="Unassembled WGS sequence"/>
</dbReference>
<reference evidence="4" key="1">
    <citation type="submission" date="2022-08" db="UniProtKB">
        <authorList>
            <consortium name="EnsemblMetazoa"/>
        </authorList>
    </citation>
    <scope>IDENTIFICATION</scope>
</reference>